<name>A0ACB6Z534_THEGA</name>
<organism evidence="1 2">
    <name type="scientific">Thelephora ganbajun</name>
    <name type="common">Ganba fungus</name>
    <dbReference type="NCBI Taxonomy" id="370292"/>
    <lineage>
        <taxon>Eukaryota</taxon>
        <taxon>Fungi</taxon>
        <taxon>Dikarya</taxon>
        <taxon>Basidiomycota</taxon>
        <taxon>Agaricomycotina</taxon>
        <taxon>Agaricomycetes</taxon>
        <taxon>Thelephorales</taxon>
        <taxon>Thelephoraceae</taxon>
        <taxon>Thelephora</taxon>
    </lineage>
</organism>
<dbReference type="EMBL" id="MU118120">
    <property type="protein sequence ID" value="KAF9644770.1"/>
    <property type="molecule type" value="Genomic_DNA"/>
</dbReference>
<accession>A0ACB6Z534</accession>
<evidence type="ECO:0000313" key="2">
    <source>
        <dbReference type="Proteomes" id="UP000886501"/>
    </source>
</evidence>
<sequence>MASSSSRSANTQQALEAYLDEVQDWVALMMQTSISNSALPELIQDAEYSFKILHKTVSERDEEELYL</sequence>
<feature type="non-terminal residue" evidence="1">
    <location>
        <position position="67"/>
    </location>
</feature>
<keyword evidence="2" id="KW-1185">Reference proteome</keyword>
<evidence type="ECO:0000313" key="1">
    <source>
        <dbReference type="EMBL" id="KAF9644770.1"/>
    </source>
</evidence>
<gene>
    <name evidence="1" type="ORF">BDM02DRAFT_3121358</name>
</gene>
<reference evidence="1" key="1">
    <citation type="submission" date="2019-10" db="EMBL/GenBank/DDBJ databases">
        <authorList>
            <consortium name="DOE Joint Genome Institute"/>
            <person name="Kuo A."/>
            <person name="Miyauchi S."/>
            <person name="Kiss E."/>
            <person name="Drula E."/>
            <person name="Kohler A."/>
            <person name="Sanchez-Garcia M."/>
            <person name="Andreopoulos B."/>
            <person name="Barry K.W."/>
            <person name="Bonito G."/>
            <person name="Buee M."/>
            <person name="Carver A."/>
            <person name="Chen C."/>
            <person name="Cichocki N."/>
            <person name="Clum A."/>
            <person name="Culley D."/>
            <person name="Crous P.W."/>
            <person name="Fauchery L."/>
            <person name="Girlanda M."/>
            <person name="Hayes R."/>
            <person name="Keri Z."/>
            <person name="Labutti K."/>
            <person name="Lipzen A."/>
            <person name="Lombard V."/>
            <person name="Magnuson J."/>
            <person name="Maillard F."/>
            <person name="Morin E."/>
            <person name="Murat C."/>
            <person name="Nolan M."/>
            <person name="Ohm R."/>
            <person name="Pangilinan J."/>
            <person name="Pereira M."/>
            <person name="Perotto S."/>
            <person name="Peter M."/>
            <person name="Riley R."/>
            <person name="Sitrit Y."/>
            <person name="Stielow B."/>
            <person name="Szollosi G."/>
            <person name="Zifcakova L."/>
            <person name="Stursova M."/>
            <person name="Spatafora J.W."/>
            <person name="Tedersoo L."/>
            <person name="Vaario L.-M."/>
            <person name="Yamada A."/>
            <person name="Yan M."/>
            <person name="Wang P."/>
            <person name="Xu J."/>
            <person name="Bruns T."/>
            <person name="Baldrian P."/>
            <person name="Vilgalys R."/>
            <person name="Henrissat B."/>
            <person name="Grigoriev I.V."/>
            <person name="Hibbett D."/>
            <person name="Nagy L.G."/>
            <person name="Martin F.M."/>
        </authorList>
    </citation>
    <scope>NUCLEOTIDE SEQUENCE</scope>
    <source>
        <strain evidence="1">P2</strain>
    </source>
</reference>
<reference evidence="1" key="2">
    <citation type="journal article" date="2020" name="Nat. Commun.">
        <title>Large-scale genome sequencing of mycorrhizal fungi provides insights into the early evolution of symbiotic traits.</title>
        <authorList>
            <person name="Miyauchi S."/>
            <person name="Kiss E."/>
            <person name="Kuo A."/>
            <person name="Drula E."/>
            <person name="Kohler A."/>
            <person name="Sanchez-Garcia M."/>
            <person name="Morin E."/>
            <person name="Andreopoulos B."/>
            <person name="Barry K.W."/>
            <person name="Bonito G."/>
            <person name="Buee M."/>
            <person name="Carver A."/>
            <person name="Chen C."/>
            <person name="Cichocki N."/>
            <person name="Clum A."/>
            <person name="Culley D."/>
            <person name="Crous P.W."/>
            <person name="Fauchery L."/>
            <person name="Girlanda M."/>
            <person name="Hayes R.D."/>
            <person name="Keri Z."/>
            <person name="LaButti K."/>
            <person name="Lipzen A."/>
            <person name="Lombard V."/>
            <person name="Magnuson J."/>
            <person name="Maillard F."/>
            <person name="Murat C."/>
            <person name="Nolan M."/>
            <person name="Ohm R.A."/>
            <person name="Pangilinan J."/>
            <person name="Pereira M.F."/>
            <person name="Perotto S."/>
            <person name="Peter M."/>
            <person name="Pfister S."/>
            <person name="Riley R."/>
            <person name="Sitrit Y."/>
            <person name="Stielow J.B."/>
            <person name="Szollosi G."/>
            <person name="Zifcakova L."/>
            <person name="Stursova M."/>
            <person name="Spatafora J.W."/>
            <person name="Tedersoo L."/>
            <person name="Vaario L.M."/>
            <person name="Yamada A."/>
            <person name="Yan M."/>
            <person name="Wang P."/>
            <person name="Xu J."/>
            <person name="Bruns T."/>
            <person name="Baldrian P."/>
            <person name="Vilgalys R."/>
            <person name="Dunand C."/>
            <person name="Henrissat B."/>
            <person name="Grigoriev I.V."/>
            <person name="Hibbett D."/>
            <person name="Nagy L.G."/>
            <person name="Martin F.M."/>
        </authorList>
    </citation>
    <scope>NUCLEOTIDE SEQUENCE</scope>
    <source>
        <strain evidence="1">P2</strain>
    </source>
</reference>
<proteinExistence type="predicted"/>
<comment type="caution">
    <text evidence="1">The sequence shown here is derived from an EMBL/GenBank/DDBJ whole genome shotgun (WGS) entry which is preliminary data.</text>
</comment>
<dbReference type="Proteomes" id="UP000886501">
    <property type="component" value="Unassembled WGS sequence"/>
</dbReference>
<protein>
    <submittedName>
        <fullName evidence="1">Uncharacterized protein</fullName>
    </submittedName>
</protein>